<dbReference type="AlphaFoldDB" id="A0A4Y2NN99"/>
<protein>
    <recommendedName>
        <fullName evidence="3">Retrotransposon gag domain-containing protein</fullName>
    </recommendedName>
</protein>
<evidence type="ECO:0000313" key="1">
    <source>
        <dbReference type="EMBL" id="GBN40060.1"/>
    </source>
</evidence>
<name>A0A4Y2NN99_ARAVE</name>
<gene>
    <name evidence="1" type="ORF">AVEN_1142_1</name>
</gene>
<reference evidence="1 2" key="1">
    <citation type="journal article" date="2019" name="Sci. Rep.">
        <title>Orb-weaving spider Araneus ventricosus genome elucidates the spidroin gene catalogue.</title>
        <authorList>
            <person name="Kono N."/>
            <person name="Nakamura H."/>
            <person name="Ohtoshi R."/>
            <person name="Moran D.A.P."/>
            <person name="Shinohara A."/>
            <person name="Yoshida Y."/>
            <person name="Fujiwara M."/>
            <person name="Mori M."/>
            <person name="Tomita M."/>
            <person name="Arakawa K."/>
        </authorList>
    </citation>
    <scope>NUCLEOTIDE SEQUENCE [LARGE SCALE GENOMIC DNA]</scope>
</reference>
<comment type="caution">
    <text evidence="1">The sequence shown here is derived from an EMBL/GenBank/DDBJ whole genome shotgun (WGS) entry which is preliminary data.</text>
</comment>
<accession>A0A4Y2NN99</accession>
<evidence type="ECO:0000313" key="2">
    <source>
        <dbReference type="Proteomes" id="UP000499080"/>
    </source>
</evidence>
<dbReference type="PANTHER" id="PTHR33198">
    <property type="entry name" value="ANK_REP_REGION DOMAIN-CONTAINING PROTEIN-RELATED"/>
    <property type="match status" value="1"/>
</dbReference>
<dbReference type="EMBL" id="BGPR01009446">
    <property type="protein sequence ID" value="GBN40060.1"/>
    <property type="molecule type" value="Genomic_DNA"/>
</dbReference>
<sequence>MALPQSLPMEPFNAEVETFTSYLDRLEMFFTTNNVPDDKKVPTMITLLSAKTYALLRNLVEPVKPEDKSFQELIAILAKQLNPKPLVILERFRFHQWNQTEGKSMAEFCAQLKKLATNCEFGQFLNDSLRERFVCGLRSEAIQKTCSYRCKNKEMGNLSR</sequence>
<evidence type="ECO:0008006" key="3">
    <source>
        <dbReference type="Google" id="ProtNLM"/>
    </source>
</evidence>
<dbReference type="OrthoDB" id="6432042at2759"/>
<proteinExistence type="predicted"/>
<organism evidence="1 2">
    <name type="scientific">Araneus ventricosus</name>
    <name type="common">Orbweaver spider</name>
    <name type="synonym">Epeira ventricosa</name>
    <dbReference type="NCBI Taxonomy" id="182803"/>
    <lineage>
        <taxon>Eukaryota</taxon>
        <taxon>Metazoa</taxon>
        <taxon>Ecdysozoa</taxon>
        <taxon>Arthropoda</taxon>
        <taxon>Chelicerata</taxon>
        <taxon>Arachnida</taxon>
        <taxon>Araneae</taxon>
        <taxon>Araneomorphae</taxon>
        <taxon>Entelegynae</taxon>
        <taxon>Araneoidea</taxon>
        <taxon>Araneidae</taxon>
        <taxon>Araneus</taxon>
    </lineage>
</organism>
<keyword evidence="2" id="KW-1185">Reference proteome</keyword>
<dbReference type="Proteomes" id="UP000499080">
    <property type="component" value="Unassembled WGS sequence"/>
</dbReference>
<dbReference type="PANTHER" id="PTHR33198:SF19">
    <property type="entry name" value="CCHC-TYPE DOMAIN-CONTAINING PROTEIN"/>
    <property type="match status" value="1"/>
</dbReference>